<dbReference type="GO" id="GO:0015159">
    <property type="term" value="F:polysaccharide transmembrane transporter activity"/>
    <property type="evidence" value="ECO:0007669"/>
    <property type="project" value="InterPro"/>
</dbReference>
<evidence type="ECO:0000313" key="5">
    <source>
        <dbReference type="Proteomes" id="UP000196485"/>
    </source>
</evidence>
<dbReference type="InterPro" id="IPR003715">
    <property type="entry name" value="Poly_export_N"/>
</dbReference>
<dbReference type="PANTHER" id="PTHR33619:SF3">
    <property type="entry name" value="POLYSACCHARIDE EXPORT PROTEIN GFCE-RELATED"/>
    <property type="match status" value="1"/>
</dbReference>
<evidence type="ECO:0000256" key="2">
    <source>
        <dbReference type="SAM" id="SignalP"/>
    </source>
</evidence>
<feature type="chain" id="PRO_5012034587" evidence="2">
    <location>
        <begin position="22"/>
        <end position="395"/>
    </location>
</feature>
<dbReference type="AlphaFoldDB" id="A0A1Y6KWD1"/>
<dbReference type="PANTHER" id="PTHR33619">
    <property type="entry name" value="POLYSACCHARIDE EXPORT PROTEIN GFCE-RELATED"/>
    <property type="match status" value="1"/>
</dbReference>
<evidence type="ECO:0000259" key="3">
    <source>
        <dbReference type="Pfam" id="PF02563"/>
    </source>
</evidence>
<feature type="signal peptide" evidence="2">
    <location>
        <begin position="1"/>
        <end position="21"/>
    </location>
</feature>
<dbReference type="Proteomes" id="UP000196485">
    <property type="component" value="Unassembled WGS sequence"/>
</dbReference>
<proteinExistence type="predicted"/>
<evidence type="ECO:0000256" key="1">
    <source>
        <dbReference type="ARBA" id="ARBA00022729"/>
    </source>
</evidence>
<reference evidence="5" key="1">
    <citation type="submission" date="2017-06" db="EMBL/GenBank/DDBJ databases">
        <authorList>
            <person name="Rodrigo-Torres L."/>
            <person name="Arahal R. D."/>
            <person name="Lucena T."/>
        </authorList>
    </citation>
    <scope>NUCLEOTIDE SEQUENCE [LARGE SCALE GENOMIC DNA]</scope>
    <source>
        <strain evidence="5">type strain: CECT 9192</strain>
    </source>
</reference>
<dbReference type="EMBL" id="FYAH01000002">
    <property type="protein sequence ID" value="SMY16431.1"/>
    <property type="molecule type" value="Genomic_DNA"/>
</dbReference>
<accession>A0A1Y6KWD1</accession>
<protein>
    <submittedName>
        <fullName evidence="4">Polysaccharide biosynthesis/export protein</fullName>
    </submittedName>
</protein>
<dbReference type="RefSeq" id="WP_087820485.1">
    <property type="nucleotide sequence ID" value="NZ_FYAH01000002.1"/>
</dbReference>
<keyword evidence="1 2" id="KW-0732">Signal</keyword>
<name>A0A1Y6KWD1_9GAMM</name>
<organism evidence="4 5">
    <name type="scientific">Photobacterium aquimaris</name>
    <dbReference type="NCBI Taxonomy" id="512643"/>
    <lineage>
        <taxon>Bacteria</taxon>
        <taxon>Pseudomonadati</taxon>
        <taxon>Pseudomonadota</taxon>
        <taxon>Gammaproteobacteria</taxon>
        <taxon>Vibrionales</taxon>
        <taxon>Vibrionaceae</taxon>
        <taxon>Photobacterium</taxon>
    </lineage>
</organism>
<dbReference type="PROSITE" id="PS51257">
    <property type="entry name" value="PROKAR_LIPOPROTEIN"/>
    <property type="match status" value="1"/>
</dbReference>
<dbReference type="Gene3D" id="3.30.1950.10">
    <property type="entry name" value="wza like domain"/>
    <property type="match status" value="1"/>
</dbReference>
<dbReference type="InterPro" id="IPR049712">
    <property type="entry name" value="Poly_export"/>
</dbReference>
<dbReference type="Pfam" id="PF02563">
    <property type="entry name" value="Poly_export"/>
    <property type="match status" value="1"/>
</dbReference>
<evidence type="ECO:0000313" key="4">
    <source>
        <dbReference type="EMBL" id="SMY16431.1"/>
    </source>
</evidence>
<sequence>MRFFIILVIIIFSLGCSNRHAANSFDTTNCFNYCNNECIDKNSTQGFGGGFYKKKDNLDFLQEQSMKFLTSKNEILSSGDVININIMNHDVLSKDYIVKSNGHIYLPWINPIDTQGLSIDELSKKIKDNYINKKIFNEDGFYIIIKVKKYAPISIKVNGEVFKPGLIVINKNKPELNQYQNLDISYVEDKMLTLAIKLAGGVKPTANIRNVRLIRSGIEYHINLIGVLDDNNFHDIPLISGDEIYISSSFCVDEKLIKLSRITPIGIKLFLSNVTIPANNNNLSNINKDTRELPYGSRFMDAVFNSNCMGGTESSNSNRSFLLITSLNNNDELVALKISAYDLIKHKNSIHFNPYLMNGDKVTCYDSGMTNYAAIIKLLSDTLMPISILHGLIGW</sequence>
<keyword evidence="5" id="KW-1185">Reference proteome</keyword>
<feature type="domain" description="Polysaccharide export protein N-terminal" evidence="3">
    <location>
        <begin position="73"/>
        <end position="134"/>
    </location>
</feature>
<gene>
    <name evidence="4" type="ORF">PAQU9191_01662</name>
</gene>
<dbReference type="Gene3D" id="3.10.560.10">
    <property type="entry name" value="Outer membrane lipoprotein wza domain like"/>
    <property type="match status" value="1"/>
</dbReference>